<reference evidence="1 2" key="1">
    <citation type="journal article" date="2015" name="PLoS Negl. Trop. Dis.">
        <title>Distribution of Plasmids in Distinct Leptospira Pathogenic Species.</title>
        <authorList>
            <person name="Wang Y."/>
            <person name="Zhuang X."/>
            <person name="Zhong Y."/>
            <person name="Zhang C."/>
            <person name="Zhang Y."/>
            <person name="Zeng L."/>
            <person name="Zhu Y."/>
            <person name="He P."/>
            <person name="Dong K."/>
            <person name="Pal U."/>
            <person name="Guo X."/>
            <person name="Qin J."/>
        </authorList>
    </citation>
    <scope>NUCLEOTIDE SEQUENCE [LARGE SCALE GENOMIC DNA]</scope>
    <source>
        <strain evidence="1 2">56604</strain>
    </source>
</reference>
<evidence type="ECO:0000313" key="2">
    <source>
        <dbReference type="Proteomes" id="UP000058857"/>
    </source>
</evidence>
<protein>
    <submittedName>
        <fullName evidence="1">Uncharacterized protein</fullName>
    </submittedName>
</protein>
<organism evidence="1">
    <name type="scientific">Leptospira borgpetersenii serovar Ballum</name>
    <dbReference type="NCBI Taxonomy" id="280505"/>
    <lineage>
        <taxon>Bacteria</taxon>
        <taxon>Pseudomonadati</taxon>
        <taxon>Spirochaetota</taxon>
        <taxon>Spirochaetia</taxon>
        <taxon>Leptospirales</taxon>
        <taxon>Leptospiraceae</taxon>
        <taxon>Leptospira</taxon>
    </lineage>
</organism>
<dbReference type="Proteomes" id="UP000058857">
    <property type="component" value="Chromosome 1"/>
</dbReference>
<accession>A0A0S2IPJ7</accession>
<dbReference type="PATRIC" id="fig|280505.15.peg.1245"/>
<evidence type="ECO:0000313" key="1">
    <source>
        <dbReference type="EMBL" id="ALO25579.1"/>
    </source>
</evidence>
<name>A0A0S2IPJ7_LEPBO</name>
<gene>
    <name evidence="1" type="ORF">LBBP_01279</name>
</gene>
<sequence>MKETKTKSFCSILVHFFEKVYTYVIQSIFPQSKLYDETRSALKNYFKLRKSENDRNKKRIFLKFPSLYLETILINL</sequence>
<dbReference type="EMBL" id="CP012029">
    <property type="protein sequence ID" value="ALO25579.1"/>
    <property type="molecule type" value="Genomic_DNA"/>
</dbReference>
<proteinExistence type="predicted"/>
<dbReference type="AlphaFoldDB" id="A0A0S2IPJ7"/>